<dbReference type="PRINTS" id="PR01438">
    <property type="entry name" value="UNVRSLSTRESS"/>
</dbReference>
<name>A0ABX0X9E1_9BACT</name>
<accession>A0ABX0X9E1</accession>
<feature type="domain" description="UspA" evidence="2">
    <location>
        <begin position="5"/>
        <end position="149"/>
    </location>
</feature>
<dbReference type="Pfam" id="PF00582">
    <property type="entry name" value="Usp"/>
    <property type="match status" value="1"/>
</dbReference>
<comment type="similarity">
    <text evidence="1">Belongs to the universal stress protein A family.</text>
</comment>
<dbReference type="CDD" id="cd00293">
    <property type="entry name" value="USP-like"/>
    <property type="match status" value="1"/>
</dbReference>
<dbReference type="InterPro" id="IPR006015">
    <property type="entry name" value="Universal_stress_UspA"/>
</dbReference>
<evidence type="ECO:0000256" key="1">
    <source>
        <dbReference type="ARBA" id="ARBA00008791"/>
    </source>
</evidence>
<keyword evidence="4" id="KW-1185">Reference proteome</keyword>
<dbReference type="SUPFAM" id="SSF52402">
    <property type="entry name" value="Adenine nucleotide alpha hydrolases-like"/>
    <property type="match status" value="2"/>
</dbReference>
<dbReference type="RefSeq" id="WP_168036350.1">
    <property type="nucleotide sequence ID" value="NZ_JAATJH010000001.1"/>
</dbReference>
<gene>
    <name evidence="3" type="ORF">GGR27_001084</name>
</gene>
<proteinExistence type="inferred from homology"/>
<dbReference type="Proteomes" id="UP000770785">
    <property type="component" value="Unassembled WGS sequence"/>
</dbReference>
<protein>
    <submittedName>
        <fullName evidence="3">Nucleotide-binding universal stress UspA family protein</fullName>
    </submittedName>
</protein>
<reference evidence="3 4" key="1">
    <citation type="submission" date="2020-03" db="EMBL/GenBank/DDBJ databases">
        <title>Genomic Encyclopedia of Type Strains, Phase IV (KMG-IV): sequencing the most valuable type-strain genomes for metagenomic binning, comparative biology and taxonomic classification.</title>
        <authorList>
            <person name="Goeker M."/>
        </authorList>
    </citation>
    <scope>NUCLEOTIDE SEQUENCE [LARGE SCALE GENOMIC DNA]</scope>
    <source>
        <strain evidence="3 4">DSM 105096</strain>
    </source>
</reference>
<comment type="caution">
    <text evidence="3">The sequence shown here is derived from an EMBL/GenBank/DDBJ whole genome shotgun (WGS) entry which is preliminary data.</text>
</comment>
<dbReference type="InterPro" id="IPR006016">
    <property type="entry name" value="UspA"/>
</dbReference>
<sequence length="287" mass="31894">MSVIKSILVPVDFSEISANSYRYALRLADKVSASVHLLHCLPSIPTIAGYGYSAYDALPQEHQRAEQQISTFVAAGKLAVSSEVNRMPEVDTSITAFGLGKGIADYVGAEEIDLIVMGTKGARDGWDRFFGTNSAFMVGQVRQPLLVLPARAEFRPIKSVCFATNLRESDIAGAERLGGMLSAFKPRIDFLHVHLPDSKQTDESITTFRKAFERPRNGVGGTFKIVEQPAATTGIFAYLENLPHDLLVMVKSDREWWERLLYHSDTKKSAMMTSLPLLIFREETEEF</sequence>
<evidence type="ECO:0000313" key="3">
    <source>
        <dbReference type="EMBL" id="NJC25603.1"/>
    </source>
</evidence>
<dbReference type="EMBL" id="JAATJH010000001">
    <property type="protein sequence ID" value="NJC25603.1"/>
    <property type="molecule type" value="Genomic_DNA"/>
</dbReference>
<dbReference type="PANTHER" id="PTHR46268:SF6">
    <property type="entry name" value="UNIVERSAL STRESS PROTEIN UP12"/>
    <property type="match status" value="1"/>
</dbReference>
<organism evidence="3 4">
    <name type="scientific">Neolewinella antarctica</name>
    <dbReference type="NCBI Taxonomy" id="442734"/>
    <lineage>
        <taxon>Bacteria</taxon>
        <taxon>Pseudomonadati</taxon>
        <taxon>Bacteroidota</taxon>
        <taxon>Saprospiria</taxon>
        <taxon>Saprospirales</taxon>
        <taxon>Lewinellaceae</taxon>
        <taxon>Neolewinella</taxon>
    </lineage>
</organism>
<dbReference type="PANTHER" id="PTHR46268">
    <property type="entry name" value="STRESS RESPONSE PROTEIN NHAX"/>
    <property type="match status" value="1"/>
</dbReference>
<dbReference type="Gene3D" id="3.40.50.12370">
    <property type="match status" value="1"/>
</dbReference>
<evidence type="ECO:0000313" key="4">
    <source>
        <dbReference type="Proteomes" id="UP000770785"/>
    </source>
</evidence>
<evidence type="ECO:0000259" key="2">
    <source>
        <dbReference type="Pfam" id="PF00582"/>
    </source>
</evidence>